<gene>
    <name evidence="1" type="ORF">AVDCRST_MAG89-1906</name>
</gene>
<reference evidence="1" key="1">
    <citation type="submission" date="2020-02" db="EMBL/GenBank/DDBJ databases">
        <authorList>
            <person name="Meier V. D."/>
        </authorList>
    </citation>
    <scope>NUCLEOTIDE SEQUENCE</scope>
    <source>
        <strain evidence="1">AVDCRST_MAG89</strain>
    </source>
</reference>
<dbReference type="AlphaFoldDB" id="A0A6J4L9E5"/>
<protein>
    <submittedName>
        <fullName evidence="1">Uncharacterized protein</fullName>
    </submittedName>
</protein>
<accession>A0A6J4L9E5</accession>
<dbReference type="EMBL" id="CADCTV010000404">
    <property type="protein sequence ID" value="CAA9326132.1"/>
    <property type="molecule type" value="Genomic_DNA"/>
</dbReference>
<sequence>PRDITAAAEMELADFALAVRDAASRRDVPALRRAMSRDFVHTLGPIDPGILETLAAWERE</sequence>
<organism evidence="1">
    <name type="scientific">uncultured Gemmatimonadota bacterium</name>
    <dbReference type="NCBI Taxonomy" id="203437"/>
    <lineage>
        <taxon>Bacteria</taxon>
        <taxon>Pseudomonadati</taxon>
        <taxon>Gemmatimonadota</taxon>
        <taxon>environmental samples</taxon>
    </lineage>
</organism>
<name>A0A6J4L9E5_9BACT</name>
<proteinExistence type="predicted"/>
<feature type="non-terminal residue" evidence="1">
    <location>
        <position position="1"/>
    </location>
</feature>
<evidence type="ECO:0000313" key="1">
    <source>
        <dbReference type="EMBL" id="CAA9326132.1"/>
    </source>
</evidence>